<dbReference type="InterPro" id="IPR015410">
    <property type="entry name" value="DUF1985"/>
</dbReference>
<dbReference type="PROSITE" id="PS50600">
    <property type="entry name" value="ULP_PROTEASE"/>
    <property type="match status" value="1"/>
</dbReference>
<organism evidence="7 8">
    <name type="scientific">Brassica napus</name>
    <name type="common">Rape</name>
    <dbReference type="NCBI Taxonomy" id="3708"/>
    <lineage>
        <taxon>Eukaryota</taxon>
        <taxon>Viridiplantae</taxon>
        <taxon>Streptophyta</taxon>
        <taxon>Embryophyta</taxon>
        <taxon>Tracheophyta</taxon>
        <taxon>Spermatophyta</taxon>
        <taxon>Magnoliopsida</taxon>
        <taxon>eudicotyledons</taxon>
        <taxon>Gunneridae</taxon>
        <taxon>Pentapetalae</taxon>
        <taxon>rosids</taxon>
        <taxon>malvids</taxon>
        <taxon>Brassicales</taxon>
        <taxon>Brassicaceae</taxon>
        <taxon>Brassiceae</taxon>
        <taxon>Brassica</taxon>
    </lineage>
</organism>
<evidence type="ECO:0000313" key="7">
    <source>
        <dbReference type="EMBL" id="KAH0883663.1"/>
    </source>
</evidence>
<dbReference type="SUPFAM" id="SSF54001">
    <property type="entry name" value="Cysteine proteinases"/>
    <property type="match status" value="2"/>
</dbReference>
<keyword evidence="3" id="KW-0378">Hydrolase</keyword>
<name>A0ABQ7ZU49_BRANA</name>
<dbReference type="SUPFAM" id="SSF49599">
    <property type="entry name" value="TRAF domain-like"/>
    <property type="match status" value="1"/>
</dbReference>
<feature type="region of interest" description="Disordered" evidence="5">
    <location>
        <begin position="865"/>
        <end position="973"/>
    </location>
</feature>
<accession>A0ABQ7ZU49</accession>
<keyword evidence="8" id="KW-1185">Reference proteome</keyword>
<gene>
    <name evidence="7" type="ORF">HID58_059759</name>
</gene>
<sequence length="1383" mass="156156">MITTYGLNGTIILVRVEICATAAFGRGSWEFFSISLVANTTVGHFVCPFSGCSFIGTHRKLHAHASSGHSDDLQMIECGETRSISFANHQRVVLKEQSRGGGELIVVDRFIQPHGAHFNVRCISPHVPGMGNFSWKLTDRRTLCRSPDVCRSWSREDQIRLCYLAILTGSLLALDRREAIPPAKEKLLMDLDIFEQYPWGRVDFVELVQQIKDATATKIKANGYVTCMSLRSVDEVYPVWEYQDEDPEIDNLLEFLRQDNSLSTITWQALPEYPLTPIECNKHGRVASQRKSKKPKKVASDGQENIADGGEKCGDIAKTEEQVQSDDDDGNFFIQRRKNPERLFHMEPPHVGTFGNLISRVAALERTGCEVKTFVDLVSRVLSLEEDWRVPNTRVKLSTKEAIKEGENMVKLKGKATDVGEPEIGEDYDTIKSPHSVDDAKALALKGDEDEPQSASSNIITIAALSEKLNTNYLVGYGPVDKTKVKALNTFIKEKGDSTYPPGNVFTAKEFFHNFMKPRSWLPFVDLDVPLVMYRVRFSRNPSDFISPRIAILDAVFQTWWSSQPKTIPPGTQWGRDVDTLYSVLMVGNTHWVLMVISIPDQTIKIYDSMTGLIPMKNITQAAIPFARMVPYVLYACSDPEVKQVMDTAMYSIQFVGKPPYGDCGIYTVKFLECLVMGVAFADEHLCDDNMMIMRRKLAAEITGKPFLRNASPASFKDFFSIVNFIVLFTSASYSSLFQGNTCFGNFYHKYPWGRVAFVELVQQIKDAIATKIKANSYVCKGSNGPCLLRFKGKYGKLSLGSILEEAKVTCMSPRSVDEVHPVWEHQDENPEIDNLLELVRQDDSLSTITWQALPEYPLTPIECNKRGRVTSQRKSKKPKKVASDGKENIADGGEKRDDIAKTEEELPFERQGINVGRNMEEELPYEGEGIDFGESAPQTERDDHTYNPEEENAGEEADEVQGNEQSQSKSTVDRVVQEINQYYSLEETEPSKIQDHWLLIPKVEETSESKKEPDYEKAITVLSESLNPYPFARMQKIDKLAATSSASVTTILVKVAERKKSRLQYQANHPPPKYEENRILVLPQNLRSPFEHGTQVKGVLNRYAKLYTEGHMDTALSFYRLRFQEHPSMFPSTKIAIMNVAFQMLWSHQYENWKANESLPGRTFFYYYGLAPRYAETMSHWVAMVICIPDRTVKIYDSGSPVRGNVQLRKAAEAFARMVPFALWFLAEEEHKPSVDRTDFKIKCISKGFKPKFLKDINMGEVRENLAVAMYKQQEQTRVYPQIDGKAAVTVGQFKADDSPVGSMLLPCSVQLDFKRSSFTLGSLAGLKESQKKQRQGDNMFVIYPQIDGKGTATGGQFKADDSPAGYLLLPCYVQLGKLEKL</sequence>
<feature type="compositionally biased region" description="Acidic residues" evidence="5">
    <location>
        <begin position="949"/>
        <end position="962"/>
    </location>
</feature>
<dbReference type="Proteomes" id="UP000824890">
    <property type="component" value="Unassembled WGS sequence"/>
</dbReference>
<evidence type="ECO:0000256" key="1">
    <source>
        <dbReference type="ARBA" id="ARBA00005234"/>
    </source>
</evidence>
<comment type="caution">
    <text evidence="7">The sequence shown here is derived from an EMBL/GenBank/DDBJ whole genome shotgun (WGS) entry which is preliminary data.</text>
</comment>
<proteinExistence type="inferred from homology"/>
<comment type="similarity">
    <text evidence="1">Belongs to the peptidase C48 family.</text>
</comment>
<feature type="compositionally biased region" description="Basic residues" evidence="5">
    <location>
        <begin position="284"/>
        <end position="297"/>
    </location>
</feature>
<dbReference type="EMBL" id="JAGKQM010000014">
    <property type="protein sequence ID" value="KAH0883663.1"/>
    <property type="molecule type" value="Genomic_DNA"/>
</dbReference>
<feature type="domain" description="Ubiquitin-like protease family profile" evidence="6">
    <location>
        <begin position="505"/>
        <end position="675"/>
    </location>
</feature>
<keyword evidence="2" id="KW-0645">Protease</keyword>
<evidence type="ECO:0000256" key="3">
    <source>
        <dbReference type="ARBA" id="ARBA00022801"/>
    </source>
</evidence>
<feature type="region of interest" description="Disordered" evidence="5">
    <location>
        <begin position="284"/>
        <end position="310"/>
    </location>
</feature>
<reference evidence="7 8" key="1">
    <citation type="submission" date="2021-05" db="EMBL/GenBank/DDBJ databases">
        <title>Genome Assembly of Synthetic Allotetraploid Brassica napus Reveals Homoeologous Exchanges between Subgenomes.</title>
        <authorList>
            <person name="Davis J.T."/>
        </authorList>
    </citation>
    <scope>NUCLEOTIDE SEQUENCE [LARGE SCALE GENOMIC DNA]</scope>
    <source>
        <strain evidence="8">cv. Da-Ae</strain>
        <tissue evidence="7">Seedling</tissue>
    </source>
</reference>
<keyword evidence="4" id="KW-0788">Thiol protease</keyword>
<evidence type="ECO:0000256" key="2">
    <source>
        <dbReference type="ARBA" id="ARBA00022670"/>
    </source>
</evidence>
<dbReference type="PANTHER" id="PTHR12606">
    <property type="entry name" value="SENTRIN/SUMO-SPECIFIC PROTEASE"/>
    <property type="match status" value="1"/>
</dbReference>
<evidence type="ECO:0000259" key="6">
    <source>
        <dbReference type="PROSITE" id="PS50600"/>
    </source>
</evidence>
<dbReference type="Gene3D" id="3.40.395.10">
    <property type="entry name" value="Adenoviral Proteinase, Chain A"/>
    <property type="match status" value="2"/>
</dbReference>
<feature type="compositionally biased region" description="Acidic residues" evidence="5">
    <location>
        <begin position="922"/>
        <end position="932"/>
    </location>
</feature>
<feature type="compositionally biased region" description="Basic and acidic residues" evidence="5">
    <location>
        <begin position="882"/>
        <end position="909"/>
    </location>
</feature>
<feature type="compositionally biased region" description="Basic residues" evidence="5">
    <location>
        <begin position="867"/>
        <end position="881"/>
    </location>
</feature>
<protein>
    <recommendedName>
        <fullName evidence="6">Ubiquitin-like protease family profile domain-containing protein</fullName>
    </recommendedName>
</protein>
<evidence type="ECO:0000313" key="8">
    <source>
        <dbReference type="Proteomes" id="UP000824890"/>
    </source>
</evidence>
<evidence type="ECO:0000256" key="5">
    <source>
        <dbReference type="SAM" id="MobiDB-lite"/>
    </source>
</evidence>
<dbReference type="Pfam" id="PF02902">
    <property type="entry name" value="Peptidase_C48"/>
    <property type="match status" value="2"/>
</dbReference>
<evidence type="ECO:0000256" key="4">
    <source>
        <dbReference type="ARBA" id="ARBA00022807"/>
    </source>
</evidence>
<dbReference type="InterPro" id="IPR003653">
    <property type="entry name" value="Peptidase_C48_C"/>
</dbReference>
<dbReference type="Pfam" id="PF09331">
    <property type="entry name" value="DUF1985"/>
    <property type="match status" value="1"/>
</dbReference>
<dbReference type="PANTHER" id="PTHR12606:SF1">
    <property type="entry name" value="UBIQUITIN-LIKE-SPECIFIC PROTEASE 1A"/>
    <property type="match status" value="1"/>
</dbReference>
<dbReference type="InterPro" id="IPR038765">
    <property type="entry name" value="Papain-like_cys_pep_sf"/>
</dbReference>